<dbReference type="AlphaFoldDB" id="A0A6H5HGU0"/>
<dbReference type="EMBL" id="CADCXU010029673">
    <property type="protein sequence ID" value="CAB0015867.1"/>
    <property type="molecule type" value="Genomic_DNA"/>
</dbReference>
<proteinExistence type="predicted"/>
<feature type="non-terminal residue" evidence="1">
    <location>
        <position position="60"/>
    </location>
</feature>
<evidence type="ECO:0000313" key="2">
    <source>
        <dbReference type="Proteomes" id="UP000479000"/>
    </source>
</evidence>
<organism evidence="1 2">
    <name type="scientific">Nesidiocoris tenuis</name>
    <dbReference type="NCBI Taxonomy" id="355587"/>
    <lineage>
        <taxon>Eukaryota</taxon>
        <taxon>Metazoa</taxon>
        <taxon>Ecdysozoa</taxon>
        <taxon>Arthropoda</taxon>
        <taxon>Hexapoda</taxon>
        <taxon>Insecta</taxon>
        <taxon>Pterygota</taxon>
        <taxon>Neoptera</taxon>
        <taxon>Paraneoptera</taxon>
        <taxon>Hemiptera</taxon>
        <taxon>Heteroptera</taxon>
        <taxon>Panheteroptera</taxon>
        <taxon>Cimicomorpha</taxon>
        <taxon>Miridae</taxon>
        <taxon>Dicyphina</taxon>
        <taxon>Nesidiocoris</taxon>
    </lineage>
</organism>
<evidence type="ECO:0000313" key="1">
    <source>
        <dbReference type="EMBL" id="CAB0015867.1"/>
    </source>
</evidence>
<accession>A0A6H5HGU0</accession>
<name>A0A6H5HGU0_9HEMI</name>
<reference evidence="1 2" key="1">
    <citation type="submission" date="2020-02" db="EMBL/GenBank/DDBJ databases">
        <authorList>
            <person name="Ferguson B K."/>
        </authorList>
    </citation>
    <scope>NUCLEOTIDE SEQUENCE [LARGE SCALE GENOMIC DNA]</scope>
</reference>
<dbReference type="Proteomes" id="UP000479000">
    <property type="component" value="Unassembled WGS sequence"/>
</dbReference>
<keyword evidence="2" id="KW-1185">Reference proteome</keyword>
<sequence length="60" mass="6941">MRKASTLTLLEQTHFCKRLNTYGWSPESDFESGETEEVNVCSEPPIRFQFSNKHNTCDSL</sequence>
<gene>
    <name evidence="1" type="ORF">NTEN_LOCUS20207</name>
</gene>
<protein>
    <submittedName>
        <fullName evidence="1">Uncharacterized protein</fullName>
    </submittedName>
</protein>